<dbReference type="Pfam" id="PF00617">
    <property type="entry name" value="RasGEF"/>
    <property type="match status" value="1"/>
</dbReference>
<sequence>MSAQRPTPPWPSLYNFLIEIEPIHNRNPVQPKGRYLYDPTDIFRFTLYWTLIFYTPAFALCGTYVFLNIAFTPQSRARRLLLFTPRKGQPQSGLPLRTYKSAPESSSPTDSSALSPCETKYRHNERRSRLTFALLVAFMFAGCAVGDGDEQFIQTFFCRALYDYQTDDTSSLSFHRGDIIEVLTRLESGWWDGLLGDERGWFPSNYVNVISYEEAETALGASEYEVTQSSVGDDSTTVDMAHSLGQSLTQSNYDGDWLEPESEHDHTDTSSRGGVVNGRSRGGTQAHDFWVPEVSADGRIFYVNTQTGEHSQDLPTETDEDTDNELAVGVRQSGSRLGSNGVSHDASFGIPQQSQTPEPWVRRLADDGLSYYYLNKLDGTISWKAPHSDHAPPAYDYATSSSSHTVNHVPPLATRLRSDSSVSRRERSYSTTDRASTYSDDSDVQPLGRTRAQASASIMQPTNGSHHNGSVMHGQSVVADLTPAEQLAKVLQHSLSPNLPETPLELQDHVRESISAVVDFLKSTSHARRPEHTTEVNSRVLQVVTTVRNLLYVTATPTGHIPSYLYPRPSSDSRSASSSQALQTHLKAAHRKVAGTLSKLVLSALAMQYDPALSVGEKPNRMESDASELERSVVAFVEELHRYQREHPTKLPESKRLLGVFLPNNVGPGLPGAGSAGDWKGFGYVTSAQDRRSPRRILDPEVVKELKTVAGTMDRLLTALLTTWRSMESERIQSEGRILIGHLSSILAYVGDIDVAQQVDVDAVRAETLTPPYAETVEKARFLLRTLEVAVQALYDDATSLLEAVQAPREWDQHTQHPGSDSVSQYEFVEGLVMTLKTNLNITASQLEHLYLIGRDQADIGTNAYSSSIEWRRSRGSTVLYDTATISGNPAHEAEDVVDMELAFSRPALRTVPSLDSGHASSTIYHNGSQQHSETSLNTERSRSEDPNEPVTPTWHEGSSDVGTMIAHDEDDMFADDTGSLLDVAGQTVEKARFLLRTLEVAVQALYDDATSLLEAVQAPREWDQHTQHPGSDSVSQYEFVEGLVMTLKTNLNITASQLEHLYLIGRDQADIGTNAYSSSIEWRRSRGSTVLYDTATISGNPAHEAEDVVDMELAFSRPALRTVPSLDSGHASSTIYHNGSQQHSETSLNTERSRSEDPNEPVTPTWHEGSSDVGTMIAHDEDDMFADDTGSLLDVAGPSSGKSPAPKAASKLVKLLGEAPQHYINKINADQQPWYLRPNYDQSEILIDPDGGVRAGSKTALIERLTAHETADHTFSKHFMITFKSFMELDELFELLVARFWIEPPLQLASEELEDWTKQKQVMIRLRVLNTFRTMITDEDVLEKDDMYILDRIRDFCVKAELTTSVAAAKSLVVLIDRVLHGGEGAIKTINTMPVSPPPPILPKNLRKLKLLEVDPLEMARQLTIMEADLYKKIRPIECLTRSRESTRAGKANDNIANIIRLSNRIANWVAESVLEKEDSRKRAVIVKHFIAIADRCRSLQNFSTMVAITSGLNTPPIRRLKRTWELVNQRFMSQLATCEATIDSNKNFNNYRSTLASITPPCVPFIGTYLTTLTFINDGAEDKISGQMVNFRKRQKAAEVILDIKRWQAMPYNLNLVPVICTWLEEGFEKYQDGKDYGDQFWNQSLDREPREREDEKMARLLQESGFL</sequence>
<organism evidence="11 12">
    <name type="scientific">Phanerochaete carnosa (strain HHB-10118-sp)</name>
    <name type="common">White-rot fungus</name>
    <name type="synonym">Peniophora carnosa</name>
    <dbReference type="NCBI Taxonomy" id="650164"/>
    <lineage>
        <taxon>Eukaryota</taxon>
        <taxon>Fungi</taxon>
        <taxon>Dikarya</taxon>
        <taxon>Basidiomycota</taxon>
        <taxon>Agaricomycotina</taxon>
        <taxon>Agaricomycetes</taxon>
        <taxon>Polyporales</taxon>
        <taxon>Phanerochaetaceae</taxon>
        <taxon>Phanerochaete</taxon>
    </lineage>
</organism>
<evidence type="ECO:0000256" key="6">
    <source>
        <dbReference type="SAM" id="Phobius"/>
    </source>
</evidence>
<dbReference type="PROSITE" id="PS50212">
    <property type="entry name" value="RASGEF_NTER"/>
    <property type="match status" value="1"/>
</dbReference>
<keyword evidence="6" id="KW-1133">Transmembrane helix</keyword>
<dbReference type="InterPro" id="IPR023578">
    <property type="entry name" value="Ras_GEF_dom_sf"/>
</dbReference>
<evidence type="ECO:0000256" key="1">
    <source>
        <dbReference type="ARBA" id="ARBA00022443"/>
    </source>
</evidence>
<dbReference type="Gene3D" id="1.10.840.10">
    <property type="entry name" value="Ras guanine-nucleotide exchange factors catalytic domain"/>
    <property type="match status" value="1"/>
</dbReference>
<feature type="compositionally biased region" description="Basic and acidic residues" evidence="5">
    <location>
        <begin position="416"/>
        <end position="428"/>
    </location>
</feature>
<feature type="compositionally biased region" description="Low complexity" evidence="5">
    <location>
        <begin position="270"/>
        <end position="283"/>
    </location>
</feature>
<accession>K5UJ37</accession>
<dbReference type="Gene3D" id="1.20.870.10">
    <property type="entry name" value="Son of sevenless (SoS) protein Chain: S domain 1"/>
    <property type="match status" value="1"/>
</dbReference>
<dbReference type="OrthoDB" id="546434at2759"/>
<dbReference type="KEGG" id="pco:PHACADRAFT_214134"/>
<evidence type="ECO:0000313" key="12">
    <source>
        <dbReference type="Proteomes" id="UP000008370"/>
    </source>
</evidence>
<dbReference type="PROSITE" id="PS50009">
    <property type="entry name" value="RASGEF_CAT"/>
    <property type="match status" value="1"/>
</dbReference>
<name>K5UJ37_PHACS</name>
<dbReference type="InterPro" id="IPR036028">
    <property type="entry name" value="SH3-like_dom_sf"/>
</dbReference>
<dbReference type="PRINTS" id="PR00452">
    <property type="entry name" value="SH3DOMAIN"/>
</dbReference>
<feature type="region of interest" description="Disordered" evidence="5">
    <location>
        <begin position="1127"/>
        <end position="1174"/>
    </location>
</feature>
<dbReference type="EMBL" id="JH930480">
    <property type="protein sequence ID" value="EKM49576.1"/>
    <property type="molecule type" value="Genomic_DNA"/>
</dbReference>
<dbReference type="InterPro" id="IPR001452">
    <property type="entry name" value="SH3_domain"/>
</dbReference>
<dbReference type="InParanoid" id="K5UJ37"/>
<evidence type="ECO:0000259" key="8">
    <source>
        <dbReference type="PROSITE" id="PS50009"/>
    </source>
</evidence>
<dbReference type="FunFam" id="2.30.30.40:FF:000072">
    <property type="entry name" value="Unconventional Myosin IB"/>
    <property type="match status" value="1"/>
</dbReference>
<dbReference type="SUPFAM" id="SSF48366">
    <property type="entry name" value="Ras GEF"/>
    <property type="match status" value="1"/>
</dbReference>
<keyword evidence="6" id="KW-0812">Transmembrane</keyword>
<dbReference type="GO" id="GO:0005886">
    <property type="term" value="C:plasma membrane"/>
    <property type="evidence" value="ECO:0007669"/>
    <property type="project" value="TreeGrafter"/>
</dbReference>
<dbReference type="InterPro" id="IPR001895">
    <property type="entry name" value="RASGEF_cat_dom"/>
</dbReference>
<dbReference type="PANTHER" id="PTHR23113">
    <property type="entry name" value="GUANINE NUCLEOTIDE EXCHANGE FACTOR"/>
    <property type="match status" value="1"/>
</dbReference>
<dbReference type="SMART" id="SM00147">
    <property type="entry name" value="RasGEF"/>
    <property type="match status" value="1"/>
</dbReference>
<evidence type="ECO:0000259" key="9">
    <source>
        <dbReference type="PROSITE" id="PS50020"/>
    </source>
</evidence>
<evidence type="ECO:0000256" key="4">
    <source>
        <dbReference type="PROSITE-ProRule" id="PRU00192"/>
    </source>
</evidence>
<dbReference type="GO" id="GO:0007265">
    <property type="term" value="P:Ras protein signal transduction"/>
    <property type="evidence" value="ECO:0007669"/>
    <property type="project" value="TreeGrafter"/>
</dbReference>
<dbReference type="InterPro" id="IPR008937">
    <property type="entry name" value="Ras-like_GEF"/>
</dbReference>
<dbReference type="PROSITE" id="PS50020">
    <property type="entry name" value="WW_DOMAIN_2"/>
    <property type="match status" value="1"/>
</dbReference>
<feature type="region of interest" description="Disordered" evidence="5">
    <location>
        <begin position="88"/>
        <end position="120"/>
    </location>
</feature>
<dbReference type="RefSeq" id="XP_007401642.1">
    <property type="nucleotide sequence ID" value="XM_007401580.1"/>
</dbReference>
<feature type="compositionally biased region" description="Polar residues" evidence="5">
    <location>
        <begin position="1131"/>
        <end position="1151"/>
    </location>
</feature>
<dbReference type="STRING" id="650164.K5UJ37"/>
<dbReference type="Pfam" id="PF00018">
    <property type="entry name" value="SH3_1"/>
    <property type="match status" value="1"/>
</dbReference>
<feature type="transmembrane region" description="Helical" evidence="6">
    <location>
        <begin position="47"/>
        <end position="71"/>
    </location>
</feature>
<dbReference type="Gene3D" id="2.30.30.40">
    <property type="entry name" value="SH3 Domains"/>
    <property type="match status" value="1"/>
</dbReference>
<feature type="compositionally biased region" description="Polar residues" evidence="5">
    <location>
        <begin position="919"/>
        <end position="939"/>
    </location>
</feature>
<keyword evidence="12" id="KW-1185">Reference proteome</keyword>
<feature type="region of interest" description="Disordered" evidence="5">
    <location>
        <begin position="251"/>
        <end position="287"/>
    </location>
</feature>
<dbReference type="CDD" id="cd06224">
    <property type="entry name" value="REM"/>
    <property type="match status" value="1"/>
</dbReference>
<feature type="transmembrane region" description="Helical" evidence="6">
    <location>
        <begin position="130"/>
        <end position="148"/>
    </location>
</feature>
<evidence type="ECO:0000259" key="10">
    <source>
        <dbReference type="PROSITE" id="PS50212"/>
    </source>
</evidence>
<evidence type="ECO:0000256" key="5">
    <source>
        <dbReference type="SAM" id="MobiDB-lite"/>
    </source>
</evidence>
<feature type="domain" description="WW" evidence="9">
    <location>
        <begin position="354"/>
        <end position="388"/>
    </location>
</feature>
<keyword evidence="6" id="KW-0472">Membrane</keyword>
<keyword evidence="1 4" id="KW-0728">SH3 domain</keyword>
<dbReference type="PANTHER" id="PTHR23113:SF368">
    <property type="entry name" value="CELL DIVISION CONTROL PROTEIN 25"/>
    <property type="match status" value="1"/>
</dbReference>
<dbReference type="GO" id="GO:0005085">
    <property type="term" value="F:guanyl-nucleotide exchange factor activity"/>
    <property type="evidence" value="ECO:0007669"/>
    <property type="project" value="UniProtKB-KW"/>
</dbReference>
<dbReference type="InterPro" id="IPR001202">
    <property type="entry name" value="WW_dom"/>
</dbReference>
<dbReference type="Pfam" id="PF00618">
    <property type="entry name" value="RasGEF_N"/>
    <property type="match status" value="1"/>
</dbReference>
<evidence type="ECO:0000256" key="2">
    <source>
        <dbReference type="ARBA" id="ARBA00022658"/>
    </source>
</evidence>
<feature type="domain" description="Ras-GEF" evidence="8">
    <location>
        <begin position="1416"/>
        <end position="1653"/>
    </location>
</feature>
<dbReference type="InterPro" id="IPR036964">
    <property type="entry name" value="RASGEF_cat_dom_sf"/>
</dbReference>
<dbReference type="HOGENOM" id="CLU_002632_0_1_1"/>
<dbReference type="PROSITE" id="PS50002">
    <property type="entry name" value="SH3"/>
    <property type="match status" value="1"/>
</dbReference>
<evidence type="ECO:0000259" key="7">
    <source>
        <dbReference type="PROSITE" id="PS50002"/>
    </source>
</evidence>
<feature type="domain" description="N-terminal Ras-GEF" evidence="10">
    <location>
        <begin position="1250"/>
        <end position="1381"/>
    </location>
</feature>
<dbReference type="SUPFAM" id="SSF50044">
    <property type="entry name" value="SH3-domain"/>
    <property type="match status" value="1"/>
</dbReference>
<feature type="region of interest" description="Disordered" evidence="5">
    <location>
        <begin position="394"/>
        <end position="446"/>
    </location>
</feature>
<protein>
    <recommendedName>
        <fullName evidence="13">Ras GEF</fullName>
    </recommendedName>
</protein>
<feature type="domain" description="SH3" evidence="7">
    <location>
        <begin position="153"/>
        <end position="212"/>
    </location>
</feature>
<feature type="compositionally biased region" description="Low complexity" evidence="5">
    <location>
        <begin position="101"/>
        <end position="116"/>
    </location>
</feature>
<dbReference type="Gene3D" id="2.20.70.10">
    <property type="match status" value="1"/>
</dbReference>
<evidence type="ECO:0008006" key="13">
    <source>
        <dbReference type="Google" id="ProtNLM"/>
    </source>
</evidence>
<evidence type="ECO:0000256" key="3">
    <source>
        <dbReference type="PROSITE-ProRule" id="PRU00168"/>
    </source>
</evidence>
<feature type="region of interest" description="Disordered" evidence="5">
    <location>
        <begin position="915"/>
        <end position="962"/>
    </location>
</feature>
<dbReference type="SMART" id="SM00229">
    <property type="entry name" value="RasGEFN"/>
    <property type="match status" value="1"/>
</dbReference>
<dbReference type="FunCoup" id="K5UJ37">
    <property type="interactions" value="54"/>
</dbReference>
<dbReference type="Proteomes" id="UP000008370">
    <property type="component" value="Unassembled WGS sequence"/>
</dbReference>
<dbReference type="CDD" id="cd11883">
    <property type="entry name" value="SH3_Sdc25"/>
    <property type="match status" value="1"/>
</dbReference>
<gene>
    <name evidence="11" type="ORF">PHACADRAFT_214134</name>
</gene>
<evidence type="ECO:0000313" key="11">
    <source>
        <dbReference type="EMBL" id="EKM49576.1"/>
    </source>
</evidence>
<dbReference type="CDD" id="cd00155">
    <property type="entry name" value="RasGEF"/>
    <property type="match status" value="1"/>
</dbReference>
<keyword evidence="2 3" id="KW-0344">Guanine-nucleotide releasing factor</keyword>
<dbReference type="SMART" id="SM00326">
    <property type="entry name" value="SH3"/>
    <property type="match status" value="1"/>
</dbReference>
<proteinExistence type="predicted"/>
<dbReference type="GeneID" id="18913468"/>
<reference evidence="11 12" key="1">
    <citation type="journal article" date="2012" name="BMC Genomics">
        <title>Comparative genomics of the white-rot fungi, Phanerochaete carnosa and P. chrysosporium, to elucidate the genetic basis of the distinct wood types they colonize.</title>
        <authorList>
            <person name="Suzuki H."/>
            <person name="MacDonald J."/>
            <person name="Syed K."/>
            <person name="Salamov A."/>
            <person name="Hori C."/>
            <person name="Aerts A."/>
            <person name="Henrissat B."/>
            <person name="Wiebenga A."/>
            <person name="vanKuyk P.A."/>
            <person name="Barry K."/>
            <person name="Lindquist E."/>
            <person name="LaButti K."/>
            <person name="Lapidus A."/>
            <person name="Lucas S."/>
            <person name="Coutinho P."/>
            <person name="Gong Y."/>
            <person name="Samejima M."/>
            <person name="Mahadevan R."/>
            <person name="Abou-Zaid M."/>
            <person name="de Vries R.P."/>
            <person name="Igarashi K."/>
            <person name="Yadav J.S."/>
            <person name="Grigoriev I.V."/>
            <person name="Master E.R."/>
        </authorList>
    </citation>
    <scope>NUCLEOTIDE SEQUENCE [LARGE SCALE GENOMIC DNA]</scope>
    <source>
        <strain evidence="11 12">HHB-10118-sp</strain>
    </source>
</reference>
<dbReference type="InterPro" id="IPR000651">
    <property type="entry name" value="Ras-like_Gua-exchang_fac_N"/>
</dbReference>